<evidence type="ECO:0000256" key="1">
    <source>
        <dbReference type="ARBA" id="ARBA00022729"/>
    </source>
</evidence>
<feature type="region of interest" description="Disordered" evidence="3">
    <location>
        <begin position="26"/>
        <end position="55"/>
    </location>
</feature>
<accession>H0R4Y1</accession>
<evidence type="ECO:0000256" key="3">
    <source>
        <dbReference type="SAM" id="MobiDB-lite"/>
    </source>
</evidence>
<comment type="caution">
    <text evidence="6">The sequence shown here is derived from an EMBL/GenBank/DDBJ whole genome shotgun (WGS) entry which is preliminary data.</text>
</comment>
<feature type="compositionally biased region" description="Polar residues" evidence="3">
    <location>
        <begin position="26"/>
        <end position="44"/>
    </location>
</feature>
<dbReference type="OrthoDB" id="4567960at2"/>
<dbReference type="Proteomes" id="UP000035034">
    <property type="component" value="Unassembled WGS sequence"/>
</dbReference>
<dbReference type="STRING" id="1077974.GOEFS_106_00280"/>
<dbReference type="EMBL" id="BAEH01000106">
    <property type="protein sequence ID" value="GAB20132.1"/>
    <property type="molecule type" value="Genomic_DNA"/>
</dbReference>
<comment type="similarity">
    <text evidence="2">Belongs to the MTB12 family.</text>
</comment>
<evidence type="ECO:0000313" key="7">
    <source>
        <dbReference type="Proteomes" id="UP000035034"/>
    </source>
</evidence>
<protein>
    <recommendedName>
        <fullName evidence="5">Low molecular weight antigen MTB12-like C-terminal domain-containing protein</fullName>
    </recommendedName>
</protein>
<reference evidence="6 7" key="1">
    <citation type="submission" date="2011-12" db="EMBL/GenBank/DDBJ databases">
        <title>Whole genome shotgun sequence of Gordonia effusa NBRC 100432.</title>
        <authorList>
            <person name="Yoshida I."/>
            <person name="Takarada H."/>
            <person name="Hosoyama A."/>
            <person name="Tsuchikane K."/>
            <person name="Katsumata H."/>
            <person name="Yamazaki S."/>
            <person name="Fujita N."/>
        </authorList>
    </citation>
    <scope>NUCLEOTIDE SEQUENCE [LARGE SCALE GENOMIC DNA]</scope>
    <source>
        <strain evidence="6 7">NBRC 100432</strain>
    </source>
</reference>
<dbReference type="PROSITE" id="PS51257">
    <property type="entry name" value="PROKAR_LIPOPROTEIN"/>
    <property type="match status" value="1"/>
</dbReference>
<gene>
    <name evidence="6" type="ORF">GOEFS_106_00280</name>
</gene>
<proteinExistence type="inferred from homology"/>
<dbReference type="RefSeq" id="WP_007319467.1">
    <property type="nucleotide sequence ID" value="NZ_BAEH01000106.1"/>
</dbReference>
<evidence type="ECO:0000259" key="5">
    <source>
        <dbReference type="Pfam" id="PF26580"/>
    </source>
</evidence>
<dbReference type="InterPro" id="IPR058644">
    <property type="entry name" value="Mtb12-like_C"/>
</dbReference>
<name>H0R4Y1_9ACTN</name>
<organism evidence="6 7">
    <name type="scientific">Gordonia effusa NBRC 100432</name>
    <dbReference type="NCBI Taxonomy" id="1077974"/>
    <lineage>
        <taxon>Bacteria</taxon>
        <taxon>Bacillati</taxon>
        <taxon>Actinomycetota</taxon>
        <taxon>Actinomycetes</taxon>
        <taxon>Mycobacteriales</taxon>
        <taxon>Gordoniaceae</taxon>
        <taxon>Gordonia</taxon>
    </lineage>
</organism>
<feature type="signal peptide" evidence="4">
    <location>
        <begin position="1"/>
        <end position="23"/>
    </location>
</feature>
<keyword evidence="1 4" id="KW-0732">Signal</keyword>
<keyword evidence="7" id="KW-1185">Reference proteome</keyword>
<sequence>MRRVRNIPVIAAAALVVTLSACGSNVENSPETIQVTQNSATSSKAGDPTGTPPVPTAAELEKQMRSVLKRGLPDKERLDLIEDGNAFKSNIPDLFKAMDENPGAKYGIKDPVEEQGDGTLTATFWLQKDGTEASERTAQVIFIAQDGKWRVSKNDVCAILQMADYKSKACE</sequence>
<evidence type="ECO:0000256" key="4">
    <source>
        <dbReference type="SAM" id="SignalP"/>
    </source>
</evidence>
<dbReference type="Pfam" id="PF26580">
    <property type="entry name" value="Mtb12_C"/>
    <property type="match status" value="1"/>
</dbReference>
<feature type="domain" description="Low molecular weight antigen MTB12-like C-terminal" evidence="5">
    <location>
        <begin position="53"/>
        <end position="166"/>
    </location>
</feature>
<dbReference type="AlphaFoldDB" id="H0R4Y1"/>
<evidence type="ECO:0000313" key="6">
    <source>
        <dbReference type="EMBL" id="GAB20132.1"/>
    </source>
</evidence>
<evidence type="ECO:0000256" key="2">
    <source>
        <dbReference type="ARBA" id="ARBA00093774"/>
    </source>
</evidence>
<dbReference type="eggNOG" id="ENOG50302HD">
    <property type="taxonomic scope" value="Bacteria"/>
</dbReference>
<feature type="chain" id="PRO_5039619036" description="Low molecular weight antigen MTB12-like C-terminal domain-containing protein" evidence="4">
    <location>
        <begin position="24"/>
        <end position="171"/>
    </location>
</feature>